<reference evidence="1 2" key="1">
    <citation type="journal article" date="2016" name="Sci. Rep.">
        <title>Metabolic traits of an uncultured archaeal lineage -MSBL1- from brine pools of the Red Sea.</title>
        <authorList>
            <person name="Mwirichia R."/>
            <person name="Alam I."/>
            <person name="Rashid M."/>
            <person name="Vinu M."/>
            <person name="Ba-Alawi W."/>
            <person name="Anthony Kamau A."/>
            <person name="Kamanda Ngugi D."/>
            <person name="Goker M."/>
            <person name="Klenk H.P."/>
            <person name="Bajic V."/>
            <person name="Stingl U."/>
        </authorList>
    </citation>
    <scope>NUCLEOTIDE SEQUENCE [LARGE SCALE GENOMIC DNA]</scope>
    <source>
        <strain evidence="1">SCGC-AAA382A13</strain>
    </source>
</reference>
<sequence length="106" mass="12513">MSRENLLTQLETQRRENPIEVETVAMKKLFDKFVWILVYDFVNTRENSSEVRKFYRNLKKLDGGERWTNSELVFREAENAVLVRDLADSCGAKTRLYVGMEVSSRF</sequence>
<name>A0A133VEP1_9EURY</name>
<keyword evidence="2" id="KW-1185">Reference proteome</keyword>
<comment type="caution">
    <text evidence="1">The sequence shown here is derived from an EMBL/GenBank/DDBJ whole genome shotgun (WGS) entry which is preliminary data.</text>
</comment>
<organism evidence="1 2">
    <name type="scientific">candidate division MSBL1 archaeon SCGC-AAA382A13</name>
    <dbReference type="NCBI Taxonomy" id="1698279"/>
    <lineage>
        <taxon>Archaea</taxon>
        <taxon>Methanobacteriati</taxon>
        <taxon>Methanobacteriota</taxon>
        <taxon>candidate division MSBL1</taxon>
    </lineage>
</organism>
<dbReference type="EMBL" id="LHYD01000038">
    <property type="protein sequence ID" value="KXB04910.1"/>
    <property type="molecule type" value="Genomic_DNA"/>
</dbReference>
<dbReference type="AlphaFoldDB" id="A0A133VEP1"/>
<accession>A0A133VEP1</accession>
<proteinExistence type="predicted"/>
<evidence type="ECO:0000313" key="2">
    <source>
        <dbReference type="Proteomes" id="UP000070311"/>
    </source>
</evidence>
<evidence type="ECO:0000313" key="1">
    <source>
        <dbReference type="EMBL" id="KXB04910.1"/>
    </source>
</evidence>
<dbReference type="Proteomes" id="UP000070311">
    <property type="component" value="Unassembled WGS sequence"/>
</dbReference>
<protein>
    <submittedName>
        <fullName evidence="1">Uncharacterized protein</fullName>
    </submittedName>
</protein>
<gene>
    <name evidence="1" type="ORF">AKJ50_01905</name>
</gene>